<evidence type="ECO:0000256" key="2">
    <source>
        <dbReference type="ARBA" id="ARBA00005801"/>
    </source>
</evidence>
<evidence type="ECO:0000256" key="7">
    <source>
        <dbReference type="SAM" id="Phobius"/>
    </source>
</evidence>
<evidence type="ECO:0000313" key="11">
    <source>
        <dbReference type="Proteomes" id="UP000198558"/>
    </source>
</evidence>
<protein>
    <submittedName>
        <fullName evidence="10">Leader peptidase (Prepilin peptidase) / N-methyltransferase</fullName>
    </submittedName>
</protein>
<proteinExistence type="inferred from homology"/>
<dbReference type="RefSeq" id="WP_092354581.1">
    <property type="nucleotide sequence ID" value="NZ_FOIN01000022.1"/>
</dbReference>
<dbReference type="PANTHER" id="PTHR30487:SF0">
    <property type="entry name" value="PREPILIN LEADER PEPTIDASE_N-METHYLTRANSFERASE-RELATED"/>
    <property type="match status" value="1"/>
</dbReference>
<name>A0A1I0FUY3_9FIRM</name>
<keyword evidence="10" id="KW-0489">Methyltransferase</keyword>
<dbReference type="PANTHER" id="PTHR30487">
    <property type="entry name" value="TYPE 4 PREPILIN-LIKE PROTEINS LEADER PEPTIDE-PROCESSING ENZYME"/>
    <property type="match status" value="1"/>
</dbReference>
<keyword evidence="6 7" id="KW-0472">Membrane</keyword>
<evidence type="ECO:0000256" key="6">
    <source>
        <dbReference type="ARBA" id="ARBA00023136"/>
    </source>
</evidence>
<organism evidence="10 11">
    <name type="scientific">Thomasclavelia cocleata</name>
    <dbReference type="NCBI Taxonomy" id="69824"/>
    <lineage>
        <taxon>Bacteria</taxon>
        <taxon>Bacillati</taxon>
        <taxon>Bacillota</taxon>
        <taxon>Erysipelotrichia</taxon>
        <taxon>Erysipelotrichales</taxon>
        <taxon>Coprobacillaceae</taxon>
        <taxon>Thomasclavelia</taxon>
    </lineage>
</organism>
<feature type="transmembrane region" description="Helical" evidence="7">
    <location>
        <begin position="194"/>
        <end position="214"/>
    </location>
</feature>
<evidence type="ECO:0000256" key="4">
    <source>
        <dbReference type="ARBA" id="ARBA00022692"/>
    </source>
</evidence>
<dbReference type="GO" id="GO:0005886">
    <property type="term" value="C:plasma membrane"/>
    <property type="evidence" value="ECO:0007669"/>
    <property type="project" value="UniProtKB-SubCell"/>
</dbReference>
<dbReference type="OrthoDB" id="9789291at2"/>
<evidence type="ECO:0000259" key="8">
    <source>
        <dbReference type="Pfam" id="PF01478"/>
    </source>
</evidence>
<evidence type="ECO:0000313" key="10">
    <source>
        <dbReference type="EMBL" id="SET62074.1"/>
    </source>
</evidence>
<feature type="transmembrane region" description="Helical" evidence="7">
    <location>
        <begin position="125"/>
        <end position="145"/>
    </location>
</feature>
<dbReference type="GO" id="GO:0008168">
    <property type="term" value="F:methyltransferase activity"/>
    <property type="evidence" value="ECO:0007669"/>
    <property type="project" value="UniProtKB-KW"/>
</dbReference>
<keyword evidence="3" id="KW-1003">Cell membrane</keyword>
<evidence type="ECO:0000259" key="9">
    <source>
        <dbReference type="Pfam" id="PF06750"/>
    </source>
</evidence>
<dbReference type="Pfam" id="PF01478">
    <property type="entry name" value="Peptidase_A24"/>
    <property type="match status" value="1"/>
</dbReference>
<keyword evidence="5 7" id="KW-1133">Transmembrane helix</keyword>
<accession>A0A1I0FUY3</accession>
<dbReference type="GO" id="GO:0032259">
    <property type="term" value="P:methylation"/>
    <property type="evidence" value="ECO:0007669"/>
    <property type="project" value="UniProtKB-KW"/>
</dbReference>
<feature type="transmembrane region" description="Helical" evidence="7">
    <location>
        <begin position="152"/>
        <end position="174"/>
    </location>
</feature>
<evidence type="ECO:0000256" key="5">
    <source>
        <dbReference type="ARBA" id="ARBA00022989"/>
    </source>
</evidence>
<dbReference type="Gene3D" id="1.20.120.1220">
    <property type="match status" value="1"/>
</dbReference>
<dbReference type="GO" id="GO:0006465">
    <property type="term" value="P:signal peptide processing"/>
    <property type="evidence" value="ECO:0007669"/>
    <property type="project" value="TreeGrafter"/>
</dbReference>
<dbReference type="InterPro" id="IPR050882">
    <property type="entry name" value="Prepilin_peptidase/N-MTase"/>
</dbReference>
<dbReference type="GO" id="GO:0004190">
    <property type="term" value="F:aspartic-type endopeptidase activity"/>
    <property type="evidence" value="ECO:0007669"/>
    <property type="project" value="InterPro"/>
</dbReference>
<dbReference type="GeneID" id="78288773"/>
<dbReference type="InterPro" id="IPR010627">
    <property type="entry name" value="Prepilin_pept_A24_N"/>
</dbReference>
<feature type="transmembrane region" description="Helical" evidence="7">
    <location>
        <begin position="6"/>
        <end position="28"/>
    </location>
</feature>
<keyword evidence="10" id="KW-0808">Transferase</keyword>
<dbReference type="InterPro" id="IPR000045">
    <property type="entry name" value="Prepilin_IV_endopep_pep"/>
</dbReference>
<dbReference type="AlphaFoldDB" id="A0A1I0FUY3"/>
<dbReference type="Pfam" id="PF06750">
    <property type="entry name" value="A24_N_bact"/>
    <property type="match status" value="1"/>
</dbReference>
<dbReference type="Proteomes" id="UP000198558">
    <property type="component" value="Unassembled WGS sequence"/>
</dbReference>
<comment type="subcellular location">
    <subcellularLocation>
        <location evidence="1">Cell membrane</location>
        <topology evidence="1">Multi-pass membrane protein</topology>
    </subcellularLocation>
</comment>
<feature type="domain" description="Prepilin type IV endopeptidase peptidase" evidence="8">
    <location>
        <begin position="108"/>
        <end position="209"/>
    </location>
</feature>
<feature type="transmembrane region" description="Helical" evidence="7">
    <location>
        <begin position="88"/>
        <end position="119"/>
    </location>
</feature>
<gene>
    <name evidence="10" type="ORF">SAMN04489758_12243</name>
</gene>
<keyword evidence="11" id="KW-1185">Reference proteome</keyword>
<comment type="similarity">
    <text evidence="2">Belongs to the peptidase A24 family.</text>
</comment>
<reference evidence="11" key="1">
    <citation type="submission" date="2016-10" db="EMBL/GenBank/DDBJ databases">
        <authorList>
            <person name="Varghese N."/>
            <person name="Submissions S."/>
        </authorList>
    </citation>
    <scope>NUCLEOTIDE SEQUENCE [LARGE SCALE GENOMIC DNA]</scope>
    <source>
        <strain evidence="11">DSM 1551</strain>
    </source>
</reference>
<dbReference type="EMBL" id="FOIN01000022">
    <property type="protein sequence ID" value="SET62074.1"/>
    <property type="molecule type" value="Genomic_DNA"/>
</dbReference>
<evidence type="ECO:0000256" key="1">
    <source>
        <dbReference type="ARBA" id="ARBA00004651"/>
    </source>
</evidence>
<sequence>MDSVYFFIYFYLFITGSCVGSFANAVVCRIPKGISIAKGRSYCESCQTSLQWYDLIPIISYILLWGKCRYCKKQISFKHFLFECFGGLLFMLSFYCFGLTIETVLMFFIIMVLTVIAIIDYQTMNIYLSTILTLFILVIVYRFFIQIDFMTLLIGGLCISVPMFIFNLIIPYSFGFGDIELMFVSGLLLGWKNNLLAGFIGIIIGGIYAGYLLLRHKVEADGHIAFGPFLVLGIITSLFYGTEIITWYLSLFNY</sequence>
<feature type="domain" description="Prepilin peptidase A24 N-terminal" evidence="9">
    <location>
        <begin position="14"/>
        <end position="96"/>
    </location>
</feature>
<keyword evidence="4 7" id="KW-0812">Transmembrane</keyword>
<feature type="transmembrane region" description="Helical" evidence="7">
    <location>
        <begin position="226"/>
        <end position="249"/>
    </location>
</feature>
<evidence type="ECO:0000256" key="3">
    <source>
        <dbReference type="ARBA" id="ARBA00022475"/>
    </source>
</evidence>